<reference evidence="3 4" key="1">
    <citation type="submission" date="2024-04" db="EMBL/GenBank/DDBJ databases">
        <title>Tritrichomonas musculus Genome.</title>
        <authorList>
            <person name="Alves-Ferreira E."/>
            <person name="Grigg M."/>
            <person name="Lorenzi H."/>
            <person name="Galac M."/>
        </authorList>
    </citation>
    <scope>NUCLEOTIDE SEQUENCE [LARGE SCALE GENOMIC DNA]</scope>
    <source>
        <strain evidence="3 4">EAF2021</strain>
    </source>
</reference>
<sequence>MENIHFDPNELDIANNIVDNIRNGSLMNRNMASIDRITQIYFSKNHNNSHQEEQVIDFLFECLDRYGSDASILFRHVVNSKKVNDIIKRLHDDYEGVFEWNMVNHCLFENTNSLVSANKHMKIIIFIISTLLICFSIYMYLHVNKLNALIKDDENRMKKLNKSMTKLQEKNALLTKEYNEQIDSNKKHKEEKKALVQKLNDRCKTSNEMQIQLSLNKEIINQKDMLLQKLTEKVANCKYEQKQISCEMSQQIPKIKKQKKFSLKHAIVLFIFLNQYIAVDEAKELPNDDVKIAKAILIIQFFFLLFFNSTYFCISVFSFFLSFTLGAFFAQFQEMNINKSTKNIFSCVCLAEVYKFLVLSHII</sequence>
<keyword evidence="1" id="KW-0175">Coiled coil</keyword>
<keyword evidence="2" id="KW-0812">Transmembrane</keyword>
<feature type="coiled-coil region" evidence="1">
    <location>
        <begin position="143"/>
        <end position="184"/>
    </location>
</feature>
<evidence type="ECO:0000256" key="1">
    <source>
        <dbReference type="SAM" id="Coils"/>
    </source>
</evidence>
<protein>
    <submittedName>
        <fullName evidence="3">Uncharacterized protein</fullName>
    </submittedName>
</protein>
<keyword evidence="4" id="KW-1185">Reference proteome</keyword>
<keyword evidence="2" id="KW-1133">Transmembrane helix</keyword>
<comment type="caution">
    <text evidence="3">The sequence shown here is derived from an EMBL/GenBank/DDBJ whole genome shotgun (WGS) entry which is preliminary data.</text>
</comment>
<feature type="transmembrane region" description="Helical" evidence="2">
    <location>
        <begin position="261"/>
        <end position="277"/>
    </location>
</feature>
<gene>
    <name evidence="3" type="ORF">M9Y10_041789</name>
</gene>
<feature type="transmembrane region" description="Helical" evidence="2">
    <location>
        <begin position="297"/>
        <end position="330"/>
    </location>
</feature>
<dbReference type="EMBL" id="JAPFFF010000007">
    <property type="protein sequence ID" value="KAK8886327.1"/>
    <property type="molecule type" value="Genomic_DNA"/>
</dbReference>
<evidence type="ECO:0000313" key="3">
    <source>
        <dbReference type="EMBL" id="KAK8886327.1"/>
    </source>
</evidence>
<evidence type="ECO:0000313" key="4">
    <source>
        <dbReference type="Proteomes" id="UP001470230"/>
    </source>
</evidence>
<name>A0ABR2K5C5_9EUKA</name>
<evidence type="ECO:0000256" key="2">
    <source>
        <dbReference type="SAM" id="Phobius"/>
    </source>
</evidence>
<accession>A0ABR2K5C5</accession>
<proteinExistence type="predicted"/>
<dbReference type="Proteomes" id="UP001470230">
    <property type="component" value="Unassembled WGS sequence"/>
</dbReference>
<feature type="transmembrane region" description="Helical" evidence="2">
    <location>
        <begin position="123"/>
        <end position="141"/>
    </location>
</feature>
<keyword evidence="2" id="KW-0472">Membrane</keyword>
<organism evidence="3 4">
    <name type="scientific">Tritrichomonas musculus</name>
    <dbReference type="NCBI Taxonomy" id="1915356"/>
    <lineage>
        <taxon>Eukaryota</taxon>
        <taxon>Metamonada</taxon>
        <taxon>Parabasalia</taxon>
        <taxon>Tritrichomonadida</taxon>
        <taxon>Tritrichomonadidae</taxon>
        <taxon>Tritrichomonas</taxon>
    </lineage>
</organism>